<dbReference type="GO" id="GO:0052837">
    <property type="term" value="P:thiazole biosynthetic process"/>
    <property type="evidence" value="ECO:0007669"/>
    <property type="project" value="TreeGrafter"/>
</dbReference>
<evidence type="ECO:0000313" key="22">
    <source>
        <dbReference type="Proteomes" id="UP000824140"/>
    </source>
</evidence>
<evidence type="ECO:0000256" key="10">
    <source>
        <dbReference type="ARBA" id="ARBA00050570"/>
    </source>
</evidence>
<dbReference type="GO" id="GO:0005524">
    <property type="term" value="F:ATP binding"/>
    <property type="evidence" value="ECO:0007669"/>
    <property type="project" value="UniProtKB-UniRule"/>
</dbReference>
<evidence type="ECO:0000256" key="5">
    <source>
        <dbReference type="ARBA" id="ARBA00022679"/>
    </source>
</evidence>
<reference evidence="21" key="2">
    <citation type="journal article" date="2021" name="PeerJ">
        <title>Extensive microbial diversity within the chicken gut microbiome revealed by metagenomics and culture.</title>
        <authorList>
            <person name="Gilroy R."/>
            <person name="Ravi A."/>
            <person name="Getino M."/>
            <person name="Pursley I."/>
            <person name="Horton D.L."/>
            <person name="Alikhan N.F."/>
            <person name="Baker D."/>
            <person name="Gharbi K."/>
            <person name="Hall N."/>
            <person name="Watson M."/>
            <person name="Adriaenssens E.M."/>
            <person name="Foster-Nyarko E."/>
            <person name="Jarju S."/>
            <person name="Secka A."/>
            <person name="Antonio M."/>
            <person name="Oren A."/>
            <person name="Chaudhuri R.R."/>
            <person name="La Ragione R."/>
            <person name="Hildebrand F."/>
            <person name="Pallen M.J."/>
        </authorList>
    </citation>
    <scope>NUCLEOTIDE SEQUENCE</scope>
    <source>
        <strain evidence="21">13766</strain>
    </source>
</reference>
<dbReference type="InterPro" id="IPR050102">
    <property type="entry name" value="tRNA_sulfurtransferase_ThiI"/>
</dbReference>
<dbReference type="Pfam" id="PF22025">
    <property type="entry name" value="ThiI_fer"/>
    <property type="match status" value="1"/>
</dbReference>
<feature type="binding site" evidence="19">
    <location>
        <position position="258"/>
    </location>
    <ligand>
        <name>ATP</name>
        <dbReference type="ChEBI" id="CHEBI:30616"/>
    </ligand>
</feature>
<evidence type="ECO:0000256" key="9">
    <source>
        <dbReference type="ARBA" id="ARBA00022977"/>
    </source>
</evidence>
<proteinExistence type="inferred from homology"/>
<dbReference type="PROSITE" id="PS51165">
    <property type="entry name" value="THUMP"/>
    <property type="match status" value="1"/>
</dbReference>
<evidence type="ECO:0000256" key="4">
    <source>
        <dbReference type="ARBA" id="ARBA00022555"/>
    </source>
</evidence>
<evidence type="ECO:0000256" key="18">
    <source>
        <dbReference type="ARBA" id="ARBA00080570"/>
    </source>
</evidence>
<keyword evidence="9 19" id="KW-0784">Thiamine biosynthesis</keyword>
<dbReference type="SUPFAM" id="SSF143437">
    <property type="entry name" value="THUMP domain-like"/>
    <property type="match status" value="1"/>
</dbReference>
<name>A0A9D1G093_9FIRM</name>
<evidence type="ECO:0000256" key="13">
    <source>
        <dbReference type="ARBA" id="ARBA00061472"/>
    </source>
</evidence>
<comment type="caution">
    <text evidence="21">The sequence shown here is derived from an EMBL/GenBank/DDBJ whole genome shotgun (WGS) entry which is preliminary data.</text>
</comment>
<dbReference type="EMBL" id="DVJN01000101">
    <property type="protein sequence ID" value="HIS92393.1"/>
    <property type="molecule type" value="Genomic_DNA"/>
</dbReference>
<dbReference type="SUPFAM" id="SSF52402">
    <property type="entry name" value="Adenine nucleotide alpha hydrolases-like"/>
    <property type="match status" value="1"/>
</dbReference>
<evidence type="ECO:0000256" key="2">
    <source>
        <dbReference type="ARBA" id="ARBA00004948"/>
    </source>
</evidence>
<keyword evidence="3 19" id="KW-0963">Cytoplasm</keyword>
<evidence type="ECO:0000313" key="21">
    <source>
        <dbReference type="EMBL" id="HIS92393.1"/>
    </source>
</evidence>
<protein>
    <recommendedName>
        <fullName evidence="15 19">Probable tRNA sulfurtransferase</fullName>
        <ecNumber evidence="14 19">2.8.1.4</ecNumber>
    </recommendedName>
    <alternativeName>
        <fullName evidence="16 19">Sulfur carrier protein ThiS sulfurtransferase</fullName>
    </alternativeName>
    <alternativeName>
        <fullName evidence="17 19">Thiamine biosynthesis protein ThiI</fullName>
    </alternativeName>
    <alternativeName>
        <fullName evidence="18 19">tRNA 4-thiouridine synthase</fullName>
    </alternativeName>
</protein>
<comment type="pathway">
    <text evidence="2 19">Cofactor biosynthesis; thiamine diphosphate biosynthesis.</text>
</comment>
<dbReference type="EC" id="2.8.1.4" evidence="14 19"/>
<dbReference type="PANTHER" id="PTHR43209:SF1">
    <property type="entry name" value="TRNA SULFURTRANSFERASE"/>
    <property type="match status" value="1"/>
</dbReference>
<comment type="similarity">
    <text evidence="13 19">Belongs to the ThiI family.</text>
</comment>
<dbReference type="GO" id="GO:0009229">
    <property type="term" value="P:thiamine diphosphate biosynthetic process"/>
    <property type="evidence" value="ECO:0007669"/>
    <property type="project" value="UniProtKB-UniRule"/>
</dbReference>
<dbReference type="SMART" id="SM00981">
    <property type="entry name" value="THUMP"/>
    <property type="match status" value="1"/>
</dbReference>
<evidence type="ECO:0000256" key="17">
    <source>
        <dbReference type="ARBA" id="ARBA00077849"/>
    </source>
</evidence>
<evidence type="ECO:0000256" key="8">
    <source>
        <dbReference type="ARBA" id="ARBA00022884"/>
    </source>
</evidence>
<dbReference type="GO" id="GO:0000049">
    <property type="term" value="F:tRNA binding"/>
    <property type="evidence" value="ECO:0007669"/>
    <property type="project" value="UniProtKB-UniRule"/>
</dbReference>
<evidence type="ECO:0000256" key="3">
    <source>
        <dbReference type="ARBA" id="ARBA00022490"/>
    </source>
</evidence>
<dbReference type="GO" id="GO:0005829">
    <property type="term" value="C:cytosol"/>
    <property type="evidence" value="ECO:0007669"/>
    <property type="project" value="TreeGrafter"/>
</dbReference>
<evidence type="ECO:0000256" key="19">
    <source>
        <dbReference type="HAMAP-Rule" id="MF_00021"/>
    </source>
</evidence>
<comment type="catalytic activity">
    <reaction evidence="10 19">
        <text>[ThiI sulfur-carrier protein]-S-sulfanyl-L-cysteine + a uridine in tRNA + 2 reduced [2Fe-2S]-[ferredoxin] + ATP + H(+) = [ThiI sulfur-carrier protein]-L-cysteine + a 4-thiouridine in tRNA + 2 oxidized [2Fe-2S]-[ferredoxin] + AMP + diphosphate</text>
        <dbReference type="Rhea" id="RHEA:24176"/>
        <dbReference type="Rhea" id="RHEA-COMP:10000"/>
        <dbReference type="Rhea" id="RHEA-COMP:10001"/>
        <dbReference type="Rhea" id="RHEA-COMP:13337"/>
        <dbReference type="Rhea" id="RHEA-COMP:13338"/>
        <dbReference type="Rhea" id="RHEA-COMP:13339"/>
        <dbReference type="Rhea" id="RHEA-COMP:13340"/>
        <dbReference type="ChEBI" id="CHEBI:15378"/>
        <dbReference type="ChEBI" id="CHEBI:29950"/>
        <dbReference type="ChEBI" id="CHEBI:30616"/>
        <dbReference type="ChEBI" id="CHEBI:33019"/>
        <dbReference type="ChEBI" id="CHEBI:33737"/>
        <dbReference type="ChEBI" id="CHEBI:33738"/>
        <dbReference type="ChEBI" id="CHEBI:61963"/>
        <dbReference type="ChEBI" id="CHEBI:65315"/>
        <dbReference type="ChEBI" id="CHEBI:136798"/>
        <dbReference type="ChEBI" id="CHEBI:456215"/>
        <dbReference type="EC" id="2.8.1.4"/>
    </reaction>
</comment>
<dbReference type="FunFam" id="3.40.50.620:FF:000053">
    <property type="entry name" value="Probable tRNA sulfurtransferase"/>
    <property type="match status" value="1"/>
</dbReference>
<evidence type="ECO:0000256" key="14">
    <source>
        <dbReference type="ARBA" id="ARBA00066827"/>
    </source>
</evidence>
<reference evidence="21" key="1">
    <citation type="submission" date="2020-10" db="EMBL/GenBank/DDBJ databases">
        <authorList>
            <person name="Gilroy R."/>
        </authorList>
    </citation>
    <scope>NUCLEOTIDE SEQUENCE</scope>
    <source>
        <strain evidence="21">13766</strain>
    </source>
</reference>
<dbReference type="GO" id="GO:0004810">
    <property type="term" value="F:CCA tRNA nucleotidyltransferase activity"/>
    <property type="evidence" value="ECO:0007669"/>
    <property type="project" value="InterPro"/>
</dbReference>
<feature type="binding site" evidence="19">
    <location>
        <position position="289"/>
    </location>
    <ligand>
        <name>ATP</name>
        <dbReference type="ChEBI" id="CHEBI:30616"/>
    </ligand>
</feature>
<dbReference type="Gene3D" id="3.30.2130.30">
    <property type="match status" value="1"/>
</dbReference>
<dbReference type="InterPro" id="IPR049962">
    <property type="entry name" value="THUMP_ThiI"/>
</dbReference>
<feature type="domain" description="THUMP" evidence="20">
    <location>
        <begin position="57"/>
        <end position="160"/>
    </location>
</feature>
<dbReference type="NCBIfam" id="TIGR00342">
    <property type="entry name" value="tRNA uracil 4-sulfurtransferase ThiI"/>
    <property type="match status" value="1"/>
</dbReference>
<evidence type="ECO:0000256" key="16">
    <source>
        <dbReference type="ARBA" id="ARBA00075337"/>
    </source>
</evidence>
<evidence type="ECO:0000256" key="6">
    <source>
        <dbReference type="ARBA" id="ARBA00022741"/>
    </source>
</evidence>
<dbReference type="HAMAP" id="MF_00021">
    <property type="entry name" value="ThiI"/>
    <property type="match status" value="1"/>
</dbReference>
<dbReference type="Proteomes" id="UP000824140">
    <property type="component" value="Unassembled WGS sequence"/>
</dbReference>
<dbReference type="PANTHER" id="PTHR43209">
    <property type="entry name" value="TRNA SULFURTRANSFERASE"/>
    <property type="match status" value="1"/>
</dbReference>
<keyword evidence="7 19" id="KW-0067">ATP-binding</keyword>
<evidence type="ECO:0000256" key="7">
    <source>
        <dbReference type="ARBA" id="ARBA00022840"/>
    </source>
</evidence>
<dbReference type="InterPro" id="IPR003720">
    <property type="entry name" value="tRNA_STrfase"/>
</dbReference>
<dbReference type="Pfam" id="PF02926">
    <property type="entry name" value="THUMP"/>
    <property type="match status" value="1"/>
</dbReference>
<evidence type="ECO:0000256" key="15">
    <source>
        <dbReference type="ARBA" id="ARBA00071867"/>
    </source>
</evidence>
<evidence type="ECO:0000256" key="1">
    <source>
        <dbReference type="ARBA" id="ARBA00004496"/>
    </source>
</evidence>
<accession>A0A9D1G093</accession>
<keyword evidence="4 19" id="KW-0820">tRNA-binding</keyword>
<comment type="catalytic activity">
    <reaction evidence="11 19">
        <text>[ThiS sulfur-carrier protein]-C-terminal Gly-Gly-AMP + S-sulfanyl-L-cysteinyl-[cysteine desulfurase] + AH2 = [ThiS sulfur-carrier protein]-C-terminal-Gly-aminoethanethioate + L-cysteinyl-[cysteine desulfurase] + A + AMP + 2 H(+)</text>
        <dbReference type="Rhea" id="RHEA:43340"/>
        <dbReference type="Rhea" id="RHEA-COMP:12157"/>
        <dbReference type="Rhea" id="RHEA-COMP:12158"/>
        <dbReference type="Rhea" id="RHEA-COMP:12910"/>
        <dbReference type="Rhea" id="RHEA-COMP:19908"/>
        <dbReference type="ChEBI" id="CHEBI:13193"/>
        <dbReference type="ChEBI" id="CHEBI:15378"/>
        <dbReference type="ChEBI" id="CHEBI:17499"/>
        <dbReference type="ChEBI" id="CHEBI:29950"/>
        <dbReference type="ChEBI" id="CHEBI:61963"/>
        <dbReference type="ChEBI" id="CHEBI:90618"/>
        <dbReference type="ChEBI" id="CHEBI:232372"/>
        <dbReference type="ChEBI" id="CHEBI:456215"/>
    </reaction>
</comment>
<sequence length="380" mass="42215">MRKVLLVRFGEVYLKGLNRPYFLKRLTDNIRHAVQPIGGHVWLSDSRIYVSNAEDLEECARRVCRVFGVHSVSYAYELDKNWEEIVSACVEAMKPLSGTFKVLARRSDKTFPMDSMTMAGELGYEVLKSNPNLSVDVHHPAHKLNVEIRDFAYVSVGEIPAVGGMPLGTGGRAALLLSGGIDSPVAGYHLMRRGVIVEAIHFQSPPYTSERAKEKVLALAKILGEYGGGMRVHLVPFTKIQMEIHEKCPDGLGTVLMRRYMMRIAERIARKNHAQALVTGESLGQVASQTMEAIGCTDAVVHMPVFRPLIGLDKLEITEQAVRIGSYETSILPYEDCCTVFTPRHPNTRPRPDMLEEAEQALDTEALVREAVDAAEVTKV</sequence>
<keyword evidence="5 19" id="KW-0808">Transferase</keyword>
<keyword evidence="6 19" id="KW-0547">Nucleotide-binding</keyword>
<comment type="function">
    <text evidence="12 19">Catalyzes the ATP-dependent transfer of a sulfur to tRNA to produce 4-thiouridine in position 8 of tRNAs, which functions as a near-UV photosensor. Also catalyzes the transfer of sulfur to the sulfur carrier protein ThiS, forming ThiS-thiocarboxylate. This is a step in the synthesis of thiazole, in the thiamine biosynthesis pathway. The sulfur is donated as persulfide by IscS.</text>
</comment>
<dbReference type="InterPro" id="IPR049961">
    <property type="entry name" value="ThiI_N"/>
</dbReference>
<dbReference type="InterPro" id="IPR020536">
    <property type="entry name" value="ThiI_AANH"/>
</dbReference>
<keyword evidence="8 19" id="KW-0694">RNA-binding</keyword>
<gene>
    <name evidence="19 21" type="primary">thiI</name>
    <name evidence="21" type="ORF">IAA84_05180</name>
</gene>
<dbReference type="GO" id="GO:0140741">
    <property type="term" value="F:tRNA-uracil-4 sulfurtransferase activity"/>
    <property type="evidence" value="ECO:0007669"/>
    <property type="project" value="UniProtKB-EC"/>
</dbReference>
<dbReference type="CDD" id="cd11716">
    <property type="entry name" value="THUMP_ThiI"/>
    <property type="match status" value="1"/>
</dbReference>
<dbReference type="GO" id="GO:0002937">
    <property type="term" value="P:tRNA 4-thiouridine biosynthesis"/>
    <property type="evidence" value="ECO:0007669"/>
    <property type="project" value="TreeGrafter"/>
</dbReference>
<organism evidence="21 22">
    <name type="scientific">Candidatus Alectryocaccomicrobium excrementavium</name>
    <dbReference type="NCBI Taxonomy" id="2840668"/>
    <lineage>
        <taxon>Bacteria</taxon>
        <taxon>Bacillati</taxon>
        <taxon>Bacillota</taxon>
        <taxon>Clostridia</taxon>
        <taxon>Candidatus Alectryocaccomicrobium</taxon>
    </lineage>
</organism>
<feature type="binding site" evidence="19">
    <location>
        <begin position="201"/>
        <end position="202"/>
    </location>
    <ligand>
        <name>ATP</name>
        <dbReference type="ChEBI" id="CHEBI:30616"/>
    </ligand>
</feature>
<evidence type="ECO:0000259" key="20">
    <source>
        <dbReference type="PROSITE" id="PS51165"/>
    </source>
</evidence>
<dbReference type="Pfam" id="PF02568">
    <property type="entry name" value="ThiI"/>
    <property type="match status" value="1"/>
</dbReference>
<dbReference type="InterPro" id="IPR004114">
    <property type="entry name" value="THUMP_dom"/>
</dbReference>
<dbReference type="CDD" id="cd01712">
    <property type="entry name" value="PPase_ThiI"/>
    <property type="match status" value="1"/>
</dbReference>
<feature type="binding site" evidence="19">
    <location>
        <begin position="176"/>
        <end position="177"/>
    </location>
    <ligand>
        <name>ATP</name>
        <dbReference type="ChEBI" id="CHEBI:30616"/>
    </ligand>
</feature>
<dbReference type="InterPro" id="IPR014729">
    <property type="entry name" value="Rossmann-like_a/b/a_fold"/>
</dbReference>
<dbReference type="AlphaFoldDB" id="A0A9D1G093"/>
<evidence type="ECO:0000256" key="11">
    <source>
        <dbReference type="ARBA" id="ARBA00052330"/>
    </source>
</evidence>
<comment type="subcellular location">
    <subcellularLocation>
        <location evidence="1 19">Cytoplasm</location>
    </subcellularLocation>
</comment>
<dbReference type="InterPro" id="IPR054173">
    <property type="entry name" value="ThiI_fer"/>
</dbReference>
<dbReference type="GO" id="GO:0009228">
    <property type="term" value="P:thiamine biosynthetic process"/>
    <property type="evidence" value="ECO:0007669"/>
    <property type="project" value="UniProtKB-KW"/>
</dbReference>
<dbReference type="Gene3D" id="3.40.50.620">
    <property type="entry name" value="HUPs"/>
    <property type="match status" value="1"/>
</dbReference>
<feature type="binding site" evidence="19">
    <location>
        <position position="280"/>
    </location>
    <ligand>
        <name>ATP</name>
        <dbReference type="ChEBI" id="CHEBI:30616"/>
    </ligand>
</feature>
<evidence type="ECO:0000256" key="12">
    <source>
        <dbReference type="ARBA" id="ARBA00058382"/>
    </source>
</evidence>